<dbReference type="STRING" id="1385514.N782_04515"/>
<evidence type="ECO:0000256" key="4">
    <source>
        <dbReference type="ARBA" id="ARBA00022679"/>
    </source>
</evidence>
<dbReference type="InterPro" id="IPR003594">
    <property type="entry name" value="HATPase_dom"/>
</dbReference>
<keyword evidence="9" id="KW-0902">Two-component regulatory system</keyword>
<dbReference type="GO" id="GO:0000155">
    <property type="term" value="F:phosphorelay sensor kinase activity"/>
    <property type="evidence" value="ECO:0007669"/>
    <property type="project" value="InterPro"/>
</dbReference>
<evidence type="ECO:0000259" key="12">
    <source>
        <dbReference type="PROSITE" id="PS50113"/>
    </source>
</evidence>
<dbReference type="Gene3D" id="3.30.565.10">
    <property type="entry name" value="Histidine kinase-like ATPase, C-terminal domain"/>
    <property type="match status" value="1"/>
</dbReference>
<protein>
    <recommendedName>
        <fullName evidence="2">histidine kinase</fullName>
        <ecNumber evidence="2">2.7.13.3</ecNumber>
    </recommendedName>
</protein>
<dbReference type="Pfam" id="PF02518">
    <property type="entry name" value="HATPase_c"/>
    <property type="match status" value="1"/>
</dbReference>
<keyword evidence="7" id="KW-0067">ATP-binding</keyword>
<dbReference type="SUPFAM" id="SSF55785">
    <property type="entry name" value="PYP-like sensor domain (PAS domain)"/>
    <property type="match status" value="1"/>
</dbReference>
<dbReference type="PROSITE" id="PS50113">
    <property type="entry name" value="PAC"/>
    <property type="match status" value="1"/>
</dbReference>
<dbReference type="CDD" id="cd00082">
    <property type="entry name" value="HisKA"/>
    <property type="match status" value="1"/>
</dbReference>
<dbReference type="SUPFAM" id="SSF47384">
    <property type="entry name" value="Homodimeric domain of signal transducing histidine kinase"/>
    <property type="match status" value="1"/>
</dbReference>
<dbReference type="SUPFAM" id="SSF55874">
    <property type="entry name" value="ATPase domain of HSP90 chaperone/DNA topoisomerase II/histidine kinase"/>
    <property type="match status" value="1"/>
</dbReference>
<dbReference type="Gene3D" id="1.10.287.130">
    <property type="match status" value="1"/>
</dbReference>
<dbReference type="AlphaFoldDB" id="A0A0A2TW23"/>
<evidence type="ECO:0000256" key="7">
    <source>
        <dbReference type="ARBA" id="ARBA00022840"/>
    </source>
</evidence>
<organism evidence="13 14">
    <name type="scientific">Pontibacillus yanchengensis Y32</name>
    <dbReference type="NCBI Taxonomy" id="1385514"/>
    <lineage>
        <taxon>Bacteria</taxon>
        <taxon>Bacillati</taxon>
        <taxon>Bacillota</taxon>
        <taxon>Bacilli</taxon>
        <taxon>Bacillales</taxon>
        <taxon>Bacillaceae</taxon>
        <taxon>Pontibacillus</taxon>
    </lineage>
</organism>
<dbReference type="GO" id="GO:0030435">
    <property type="term" value="P:sporulation resulting in formation of a cellular spore"/>
    <property type="evidence" value="ECO:0007669"/>
    <property type="project" value="UniProtKB-KW"/>
</dbReference>
<keyword evidence="8" id="KW-0749">Sporulation</keyword>
<comment type="caution">
    <text evidence="13">The sequence shown here is derived from an EMBL/GenBank/DDBJ whole genome shotgun (WGS) entry which is preliminary data.</text>
</comment>
<evidence type="ECO:0000256" key="2">
    <source>
        <dbReference type="ARBA" id="ARBA00012438"/>
    </source>
</evidence>
<evidence type="ECO:0000313" key="13">
    <source>
        <dbReference type="EMBL" id="KGP73490.1"/>
    </source>
</evidence>
<dbReference type="Pfam" id="PF00512">
    <property type="entry name" value="HisKA"/>
    <property type="match status" value="1"/>
</dbReference>
<dbReference type="PRINTS" id="PR00344">
    <property type="entry name" value="BCTRLSENSOR"/>
</dbReference>
<dbReference type="InterPro" id="IPR000014">
    <property type="entry name" value="PAS"/>
</dbReference>
<dbReference type="PANTHER" id="PTHR43065">
    <property type="entry name" value="SENSOR HISTIDINE KINASE"/>
    <property type="match status" value="1"/>
</dbReference>
<feature type="domain" description="PAC" evidence="12">
    <location>
        <begin position="104"/>
        <end position="154"/>
    </location>
</feature>
<evidence type="ECO:0000256" key="6">
    <source>
        <dbReference type="ARBA" id="ARBA00022777"/>
    </source>
</evidence>
<dbReference type="InterPro" id="IPR000700">
    <property type="entry name" value="PAS-assoc_C"/>
</dbReference>
<evidence type="ECO:0000256" key="3">
    <source>
        <dbReference type="ARBA" id="ARBA00022553"/>
    </source>
</evidence>
<gene>
    <name evidence="13" type="ORF">N782_04515</name>
</gene>
<evidence type="ECO:0000256" key="1">
    <source>
        <dbReference type="ARBA" id="ARBA00000085"/>
    </source>
</evidence>
<dbReference type="Pfam" id="PF13426">
    <property type="entry name" value="PAS_9"/>
    <property type="match status" value="1"/>
</dbReference>
<dbReference type="PANTHER" id="PTHR43065:SF34">
    <property type="entry name" value="SPORULATION KINASE A"/>
    <property type="match status" value="1"/>
</dbReference>
<comment type="catalytic activity">
    <reaction evidence="1">
        <text>ATP + protein L-histidine = ADP + protein N-phospho-L-histidine.</text>
        <dbReference type="EC" id="2.7.13.3"/>
    </reaction>
</comment>
<dbReference type="Proteomes" id="UP000030147">
    <property type="component" value="Unassembled WGS sequence"/>
</dbReference>
<evidence type="ECO:0000259" key="10">
    <source>
        <dbReference type="PROSITE" id="PS50109"/>
    </source>
</evidence>
<keyword evidence="5" id="KW-0547">Nucleotide-binding</keyword>
<name>A0A0A2TW23_9BACI</name>
<evidence type="ECO:0000259" key="11">
    <source>
        <dbReference type="PROSITE" id="PS50112"/>
    </source>
</evidence>
<keyword evidence="4" id="KW-0808">Transferase</keyword>
<dbReference type="GO" id="GO:0005524">
    <property type="term" value="F:ATP binding"/>
    <property type="evidence" value="ECO:0007669"/>
    <property type="project" value="UniProtKB-KW"/>
</dbReference>
<feature type="domain" description="Histidine kinase" evidence="10">
    <location>
        <begin position="167"/>
        <end position="370"/>
    </location>
</feature>
<keyword evidence="6" id="KW-0418">Kinase</keyword>
<dbReference type="InterPro" id="IPR005467">
    <property type="entry name" value="His_kinase_dom"/>
</dbReference>
<dbReference type="EC" id="2.7.13.3" evidence="2"/>
<dbReference type="eggNOG" id="COG4191">
    <property type="taxonomic scope" value="Bacteria"/>
</dbReference>
<dbReference type="OrthoDB" id="9815750at2"/>
<evidence type="ECO:0000256" key="5">
    <source>
        <dbReference type="ARBA" id="ARBA00022741"/>
    </source>
</evidence>
<dbReference type="InterPro" id="IPR004358">
    <property type="entry name" value="Sig_transdc_His_kin-like_C"/>
</dbReference>
<keyword evidence="14" id="KW-1185">Reference proteome</keyword>
<keyword evidence="3" id="KW-0597">Phosphoprotein</keyword>
<dbReference type="SMART" id="SM00091">
    <property type="entry name" value="PAS"/>
    <property type="match status" value="1"/>
</dbReference>
<dbReference type="CDD" id="cd00130">
    <property type="entry name" value="PAS"/>
    <property type="match status" value="1"/>
</dbReference>
<dbReference type="NCBIfam" id="TIGR00229">
    <property type="entry name" value="sensory_box"/>
    <property type="match status" value="1"/>
</dbReference>
<dbReference type="RefSeq" id="WP_036817489.1">
    <property type="nucleotide sequence ID" value="NZ_AVBF01000012.1"/>
</dbReference>
<dbReference type="SMART" id="SM00387">
    <property type="entry name" value="HATPase_c"/>
    <property type="match status" value="1"/>
</dbReference>
<dbReference type="InterPro" id="IPR036097">
    <property type="entry name" value="HisK_dim/P_sf"/>
</dbReference>
<reference evidence="13 14" key="1">
    <citation type="journal article" date="2015" name="Stand. Genomic Sci.">
        <title>High quality draft genome sequence of the moderately halophilic bacterium Pontibacillus yanchengensis Y32(T) and comparison among Pontibacillus genomes.</title>
        <authorList>
            <person name="Huang J."/>
            <person name="Qiao Z.X."/>
            <person name="Tang J.W."/>
            <person name="Wang G."/>
        </authorList>
    </citation>
    <scope>NUCLEOTIDE SEQUENCE [LARGE SCALE GENOMIC DNA]</scope>
    <source>
        <strain evidence="13 14">Y32</strain>
    </source>
</reference>
<evidence type="ECO:0000256" key="8">
    <source>
        <dbReference type="ARBA" id="ARBA00022969"/>
    </source>
</evidence>
<proteinExistence type="predicted"/>
<sequence length="374" mass="42571">MSNHSRQPINNNDIHTNKDYTSNKYYVSLSDLPGSYHNWIDEYGFDVICVCDKQGNFQYLSSSVKRLLGFEPNDLIDQNALDYFSPQDQEKLKETFWENPTIPKTIDLQVKQKSGKYIWVETILSLQEGDAGGEILALIRDISDKKEAEEMMIRSEKMSVAGQLAAGIAHEIRNPLTSLKGFLQLLQVGSDGKDGYYTIMNEEIEKMETITSELLFISKPMTNERKSESLFSMIQDVCTLLQSQAKLHHIDLDLQCEEEYMVSCDRSQIKQVFINLIKNAVEVMENGGKITILTYTKDHFIFIDVIDEGPGVPKHLINKIKEPFFTTKKNGTGLGLMITHQILEKHNGKLEIHDHHPNGSIFRVLLPAIVENAN</sequence>
<feature type="domain" description="PAS" evidence="11">
    <location>
        <begin position="52"/>
        <end position="109"/>
    </location>
</feature>
<dbReference type="PROSITE" id="PS50112">
    <property type="entry name" value="PAS"/>
    <property type="match status" value="1"/>
</dbReference>
<accession>A0A0A2TW23</accession>
<dbReference type="Gene3D" id="3.30.450.20">
    <property type="entry name" value="PAS domain"/>
    <property type="match status" value="1"/>
</dbReference>
<dbReference type="SMART" id="SM00388">
    <property type="entry name" value="HisKA"/>
    <property type="match status" value="1"/>
</dbReference>
<dbReference type="InterPro" id="IPR035965">
    <property type="entry name" value="PAS-like_dom_sf"/>
</dbReference>
<dbReference type="InterPro" id="IPR036890">
    <property type="entry name" value="HATPase_C_sf"/>
</dbReference>
<dbReference type="EMBL" id="AVBF01000012">
    <property type="protein sequence ID" value="KGP73490.1"/>
    <property type="molecule type" value="Genomic_DNA"/>
</dbReference>
<dbReference type="FunFam" id="1.10.287.130:FF:000040">
    <property type="entry name" value="PAS domain-containing sensor histidine kinase"/>
    <property type="match status" value="1"/>
</dbReference>
<dbReference type="PROSITE" id="PS50109">
    <property type="entry name" value="HIS_KIN"/>
    <property type="match status" value="1"/>
</dbReference>
<evidence type="ECO:0000313" key="14">
    <source>
        <dbReference type="Proteomes" id="UP000030147"/>
    </source>
</evidence>
<evidence type="ECO:0000256" key="9">
    <source>
        <dbReference type="ARBA" id="ARBA00023012"/>
    </source>
</evidence>
<dbReference type="InterPro" id="IPR003661">
    <property type="entry name" value="HisK_dim/P_dom"/>
</dbReference>